<dbReference type="InterPro" id="IPR029057">
    <property type="entry name" value="PRTase-like"/>
</dbReference>
<dbReference type="Pfam" id="PF18912">
    <property type="entry name" value="DZR_2"/>
    <property type="match status" value="1"/>
</dbReference>
<dbReference type="KEGG" id="rmb:K529_014775"/>
<dbReference type="STRING" id="1265309.K529_014775"/>
<dbReference type="PANTHER" id="PTHR47505:SF1">
    <property type="entry name" value="DNA UTILIZATION PROTEIN YHGH"/>
    <property type="match status" value="1"/>
</dbReference>
<feature type="domain" description="Phosphoribosyltransferase" evidence="2">
    <location>
        <begin position="185"/>
        <end position="239"/>
    </location>
</feature>
<dbReference type="Proteomes" id="UP000013243">
    <property type="component" value="Chromosome"/>
</dbReference>
<accession>A0A1B1A644</accession>
<name>A0A1B1A644_9RHOB</name>
<dbReference type="EMBL" id="CP015230">
    <property type="protein sequence ID" value="ANP42039.1"/>
    <property type="molecule type" value="Genomic_DNA"/>
</dbReference>
<dbReference type="InterPro" id="IPR044005">
    <property type="entry name" value="DZR_2"/>
</dbReference>
<gene>
    <name evidence="4" type="ORF">K529_014775</name>
</gene>
<dbReference type="CDD" id="cd06223">
    <property type="entry name" value="PRTases_typeI"/>
    <property type="match status" value="1"/>
</dbReference>
<dbReference type="PANTHER" id="PTHR47505">
    <property type="entry name" value="DNA UTILIZATION PROTEIN YHGH"/>
    <property type="match status" value="1"/>
</dbReference>
<evidence type="ECO:0000313" key="4">
    <source>
        <dbReference type="EMBL" id="ANP42039.1"/>
    </source>
</evidence>
<dbReference type="AlphaFoldDB" id="A0A1B1A644"/>
<reference evidence="4 5" key="1">
    <citation type="journal article" date="2016" name="ISME J.">
        <title>Global occurrence and heterogeneity of the Roseobacter-clade species Ruegeria mobilis.</title>
        <authorList>
            <person name="Sonnenschein E."/>
            <person name="Gram L."/>
        </authorList>
    </citation>
    <scope>NUCLEOTIDE SEQUENCE [LARGE SCALE GENOMIC DNA]</scope>
    <source>
        <strain evidence="4 5">F1926</strain>
    </source>
</reference>
<proteinExistence type="inferred from homology"/>
<dbReference type="InterPro" id="IPR000836">
    <property type="entry name" value="PRTase_dom"/>
</dbReference>
<evidence type="ECO:0000259" key="2">
    <source>
        <dbReference type="Pfam" id="PF00156"/>
    </source>
</evidence>
<dbReference type="GeneID" id="28251123"/>
<dbReference type="InterPro" id="IPR051910">
    <property type="entry name" value="ComF/GntX_DNA_util-trans"/>
</dbReference>
<dbReference type="RefSeq" id="WP_040642077.1">
    <property type="nucleotide sequence ID" value="NZ_CP015230.1"/>
</dbReference>
<evidence type="ECO:0000259" key="3">
    <source>
        <dbReference type="Pfam" id="PF18912"/>
    </source>
</evidence>
<dbReference type="Pfam" id="PF00156">
    <property type="entry name" value="Pribosyltran"/>
    <property type="match status" value="1"/>
</dbReference>
<comment type="similarity">
    <text evidence="1">Belongs to the ComF/GntX family.</text>
</comment>
<evidence type="ECO:0000256" key="1">
    <source>
        <dbReference type="ARBA" id="ARBA00008007"/>
    </source>
</evidence>
<dbReference type="Gene3D" id="3.40.50.2020">
    <property type="match status" value="1"/>
</dbReference>
<feature type="domain" description="Double zinc ribbon" evidence="3">
    <location>
        <begin position="11"/>
        <end position="70"/>
    </location>
</feature>
<organism evidence="4 5">
    <name type="scientific">Tritonibacter mobilis F1926</name>
    <dbReference type="NCBI Taxonomy" id="1265309"/>
    <lineage>
        <taxon>Bacteria</taxon>
        <taxon>Pseudomonadati</taxon>
        <taxon>Pseudomonadota</taxon>
        <taxon>Alphaproteobacteria</taxon>
        <taxon>Rhodobacterales</taxon>
        <taxon>Paracoccaceae</taxon>
        <taxon>Tritonibacter</taxon>
    </lineage>
</organism>
<dbReference type="OrthoDB" id="9779910at2"/>
<sequence>MTLRARIQTAVSLVYPARCLNCGGLVESDFGLCSACWRDTTFISGLVCDCCGVPLPGEADGQNVHCDECLSSPRDWEQGRAAILYGGQGRRLVLALKHGDRTDLARPASGWMARAARDLLGCRPLLVPVPLHWTRLLRRRYNQSALLAQALAARGGCECCPDALIRVSKTPMLEGRSRAERMTLLADAIRPNPRMSERLTGRQVLLVDDVMTSGSTLSACARACIDAGVDGVSVVVLARVTAA</sequence>
<dbReference type="SUPFAM" id="SSF53271">
    <property type="entry name" value="PRTase-like"/>
    <property type="match status" value="1"/>
</dbReference>
<protein>
    <submittedName>
        <fullName evidence="4">Competence protein ComF</fullName>
    </submittedName>
</protein>
<evidence type="ECO:0000313" key="5">
    <source>
        <dbReference type="Proteomes" id="UP000013243"/>
    </source>
</evidence>